<dbReference type="EC" id="3.4.21.89" evidence="3"/>
<keyword evidence="3 5" id="KW-0378">Hydrolase</keyword>
<dbReference type="InterPro" id="IPR000223">
    <property type="entry name" value="Pept_S26A_signal_pept_1"/>
</dbReference>
<dbReference type="EMBL" id="CYYC01000006">
    <property type="protein sequence ID" value="CUM85846.1"/>
    <property type="molecule type" value="Genomic_DNA"/>
</dbReference>
<dbReference type="Proteomes" id="UP000284621">
    <property type="component" value="Unassembled WGS sequence"/>
</dbReference>
<dbReference type="GO" id="GO:0006465">
    <property type="term" value="P:signal peptide processing"/>
    <property type="evidence" value="ECO:0007669"/>
    <property type="project" value="InterPro"/>
</dbReference>
<dbReference type="NCBIfam" id="TIGR02227">
    <property type="entry name" value="sigpep_I_bact"/>
    <property type="match status" value="1"/>
</dbReference>
<name>A0A173S7A1_9FIRM</name>
<evidence type="ECO:0000313" key="10">
    <source>
        <dbReference type="Proteomes" id="UP000095390"/>
    </source>
</evidence>
<organism evidence="5 10">
    <name type="scientific">Anaerobutyricum hallii</name>
    <dbReference type="NCBI Taxonomy" id="39488"/>
    <lineage>
        <taxon>Bacteria</taxon>
        <taxon>Bacillati</taxon>
        <taxon>Bacillota</taxon>
        <taxon>Clostridia</taxon>
        <taxon>Lachnospirales</taxon>
        <taxon>Lachnospiraceae</taxon>
        <taxon>Anaerobutyricum</taxon>
    </lineage>
</organism>
<dbReference type="AlphaFoldDB" id="A0A173S7A1"/>
<dbReference type="Proteomes" id="UP000095679">
    <property type="component" value="Unassembled WGS sequence"/>
</dbReference>
<evidence type="ECO:0000313" key="9">
    <source>
        <dbReference type="EMBL" id="RHN06399.1"/>
    </source>
</evidence>
<evidence type="ECO:0000313" key="14">
    <source>
        <dbReference type="Proteomes" id="UP000286561"/>
    </source>
</evidence>
<evidence type="ECO:0000313" key="5">
    <source>
        <dbReference type="EMBL" id="CUM85846.1"/>
    </source>
</evidence>
<feature type="transmembrane region" description="Helical" evidence="3">
    <location>
        <begin position="6"/>
        <end position="29"/>
    </location>
</feature>
<sequence>MSEIKAFFIRLVILLIFLWLLFGVFFGITPMRGNDMFPRISAGDLLLYYRLEKNFNSGDVLVFRKQGKISTGRVVAHGGDSVEITGDGELKVNGSIVIETNVFYKTYPYDKKKVNYPLSLKKDEVFLLCDYREGGRDSRYFGAVSKKEIKGKVITILRRSDL</sequence>
<keyword evidence="3" id="KW-0812">Transmembrane</keyword>
<proteinExistence type="inferred from homology"/>
<reference evidence="10 11" key="1">
    <citation type="submission" date="2015-09" db="EMBL/GenBank/DDBJ databases">
        <authorList>
            <consortium name="Pathogen Informatics"/>
        </authorList>
    </citation>
    <scope>NUCLEOTIDE SEQUENCE [LARGE SCALE GENOMIC DNA]</scope>
    <source>
        <strain evidence="6 11">2789STDY5834835</strain>
        <strain evidence="5 10">2789STDY5834966</strain>
    </source>
</reference>
<gene>
    <name evidence="5" type="primary">sipP</name>
    <name evidence="7" type="synonym">lepB</name>
    <name evidence="8" type="ORF">DW833_13900</name>
    <name evidence="7" type="ORF">DW972_13905</name>
    <name evidence="9" type="ORF">DWZ29_16075</name>
    <name evidence="6" type="ORF">ERS852450_02203</name>
    <name evidence="5" type="ORF">ERS852578_00695</name>
</gene>
<comment type="catalytic activity">
    <reaction evidence="3">
        <text>Cleavage of hydrophobic, N-terminal signal or leader sequences from secreted and periplasmic proteins.</text>
        <dbReference type="EC" id="3.4.21.89"/>
    </reaction>
</comment>
<comment type="subcellular location">
    <subcellularLocation>
        <location evidence="1">Cell membrane</location>
        <topology evidence="1">Single-pass type II membrane protein</topology>
    </subcellularLocation>
    <subcellularLocation>
        <location evidence="3">Membrane</location>
        <topology evidence="3">Single-pass type II membrane protein</topology>
    </subcellularLocation>
</comment>
<keyword evidence="13" id="KW-1185">Reference proteome</keyword>
<keyword evidence="3" id="KW-0645">Protease</keyword>
<dbReference type="GO" id="GO:0004252">
    <property type="term" value="F:serine-type endopeptidase activity"/>
    <property type="evidence" value="ECO:0007669"/>
    <property type="project" value="InterPro"/>
</dbReference>
<keyword evidence="3" id="KW-1133">Transmembrane helix</keyword>
<evidence type="ECO:0000313" key="11">
    <source>
        <dbReference type="Proteomes" id="UP000095679"/>
    </source>
</evidence>
<evidence type="ECO:0000256" key="2">
    <source>
        <dbReference type="ARBA" id="ARBA00009370"/>
    </source>
</evidence>
<dbReference type="Gene3D" id="2.10.109.10">
    <property type="entry name" value="Umud Fragment, subunit A"/>
    <property type="match status" value="1"/>
</dbReference>
<feature type="domain" description="Peptidase S26" evidence="4">
    <location>
        <begin position="7"/>
        <end position="155"/>
    </location>
</feature>
<dbReference type="EMBL" id="QSEP01000142">
    <property type="protein sequence ID" value="RGZ77995.1"/>
    <property type="molecule type" value="Genomic_DNA"/>
</dbReference>
<dbReference type="InterPro" id="IPR019533">
    <property type="entry name" value="Peptidase_S26"/>
</dbReference>
<evidence type="ECO:0000313" key="8">
    <source>
        <dbReference type="EMBL" id="RHC60742.1"/>
    </source>
</evidence>
<evidence type="ECO:0000313" key="6">
    <source>
        <dbReference type="EMBL" id="CUO67617.1"/>
    </source>
</evidence>
<dbReference type="Pfam" id="PF10502">
    <property type="entry name" value="Peptidase_S26"/>
    <property type="match status" value="1"/>
</dbReference>
<dbReference type="Proteomes" id="UP000095390">
    <property type="component" value="Unassembled WGS sequence"/>
</dbReference>
<evidence type="ECO:0000256" key="3">
    <source>
        <dbReference type="RuleBase" id="RU362042"/>
    </source>
</evidence>
<evidence type="ECO:0000313" key="7">
    <source>
        <dbReference type="EMBL" id="RGZ77995.1"/>
    </source>
</evidence>
<comment type="similarity">
    <text evidence="2 3">Belongs to the peptidase S26 family.</text>
</comment>
<dbReference type="RefSeq" id="WP_005351596.1">
    <property type="nucleotide sequence ID" value="NZ_BLYK01000038.1"/>
</dbReference>
<evidence type="ECO:0000256" key="1">
    <source>
        <dbReference type="ARBA" id="ARBA00004401"/>
    </source>
</evidence>
<protein>
    <recommendedName>
        <fullName evidence="3">Signal peptidase I</fullName>
        <ecNumber evidence="3">3.4.21.89</ecNumber>
    </recommendedName>
</protein>
<dbReference type="GeneID" id="75048896"/>
<dbReference type="Proteomes" id="UP000286561">
    <property type="component" value="Unassembled WGS sequence"/>
</dbReference>
<evidence type="ECO:0000313" key="13">
    <source>
        <dbReference type="Proteomes" id="UP000284621"/>
    </source>
</evidence>
<dbReference type="SUPFAM" id="SSF51306">
    <property type="entry name" value="LexA/Signal peptidase"/>
    <property type="match status" value="1"/>
</dbReference>
<accession>A0A173S7A1</accession>
<dbReference type="GO" id="GO:0005886">
    <property type="term" value="C:plasma membrane"/>
    <property type="evidence" value="ECO:0007669"/>
    <property type="project" value="UniProtKB-SubCell"/>
</dbReference>
<dbReference type="InterPro" id="IPR036286">
    <property type="entry name" value="LexA/Signal_pep-like_sf"/>
</dbReference>
<dbReference type="EMBL" id="QSID01000019">
    <property type="protein sequence ID" value="RHC60742.1"/>
    <property type="molecule type" value="Genomic_DNA"/>
</dbReference>
<dbReference type="EMBL" id="QRQO01000080">
    <property type="protein sequence ID" value="RHN06399.1"/>
    <property type="molecule type" value="Genomic_DNA"/>
</dbReference>
<dbReference type="EMBL" id="CYZL01000020">
    <property type="protein sequence ID" value="CUO67617.1"/>
    <property type="molecule type" value="Genomic_DNA"/>
</dbReference>
<reference evidence="12 13" key="2">
    <citation type="submission" date="2018-08" db="EMBL/GenBank/DDBJ databases">
        <title>A genome reference for cultivated species of the human gut microbiota.</title>
        <authorList>
            <person name="Zou Y."/>
            <person name="Xue W."/>
            <person name="Luo G."/>
        </authorList>
    </citation>
    <scope>NUCLEOTIDE SEQUENCE [LARGE SCALE GENOMIC DNA]</scope>
    <source>
        <strain evidence="9 12">AF31-17AC</strain>
        <strain evidence="8 13">AM34-3LB</strain>
        <strain evidence="7 14">AM48-23BH</strain>
    </source>
</reference>
<evidence type="ECO:0000313" key="12">
    <source>
        <dbReference type="Proteomes" id="UP000283700"/>
    </source>
</evidence>
<dbReference type="PANTHER" id="PTHR43390:SF1">
    <property type="entry name" value="CHLOROPLAST PROCESSING PEPTIDASE"/>
    <property type="match status" value="1"/>
</dbReference>
<evidence type="ECO:0000259" key="4">
    <source>
        <dbReference type="Pfam" id="PF10502"/>
    </source>
</evidence>
<dbReference type="GO" id="GO:0009003">
    <property type="term" value="F:signal peptidase activity"/>
    <property type="evidence" value="ECO:0007669"/>
    <property type="project" value="UniProtKB-EC"/>
</dbReference>
<keyword evidence="3" id="KW-0472">Membrane</keyword>
<dbReference type="CDD" id="cd06530">
    <property type="entry name" value="S26_SPase_I"/>
    <property type="match status" value="1"/>
</dbReference>
<dbReference type="OrthoDB" id="9802919at2"/>
<dbReference type="PANTHER" id="PTHR43390">
    <property type="entry name" value="SIGNAL PEPTIDASE I"/>
    <property type="match status" value="1"/>
</dbReference>
<dbReference type="Proteomes" id="UP000283700">
    <property type="component" value="Unassembled WGS sequence"/>
</dbReference>